<feature type="region of interest" description="Disordered" evidence="1">
    <location>
        <begin position="232"/>
        <end position="301"/>
    </location>
</feature>
<feature type="compositionally biased region" description="Acidic residues" evidence="1">
    <location>
        <begin position="251"/>
        <end position="264"/>
    </location>
</feature>
<protein>
    <submittedName>
        <fullName evidence="2">Uncharacterized protein</fullName>
    </submittedName>
</protein>
<organism evidence="2">
    <name type="scientific">Odontella aurita</name>
    <dbReference type="NCBI Taxonomy" id="265563"/>
    <lineage>
        <taxon>Eukaryota</taxon>
        <taxon>Sar</taxon>
        <taxon>Stramenopiles</taxon>
        <taxon>Ochrophyta</taxon>
        <taxon>Bacillariophyta</taxon>
        <taxon>Mediophyceae</taxon>
        <taxon>Biddulphiophycidae</taxon>
        <taxon>Eupodiscales</taxon>
        <taxon>Odontellaceae</taxon>
        <taxon>Odontella</taxon>
    </lineage>
</organism>
<dbReference type="AlphaFoldDB" id="A0A7S4N9I5"/>
<feature type="compositionally biased region" description="Low complexity" evidence="1">
    <location>
        <begin position="34"/>
        <end position="48"/>
    </location>
</feature>
<evidence type="ECO:0000256" key="1">
    <source>
        <dbReference type="SAM" id="MobiDB-lite"/>
    </source>
</evidence>
<proteinExistence type="predicted"/>
<dbReference type="EMBL" id="HBKQ01049424">
    <property type="protein sequence ID" value="CAE2274626.1"/>
    <property type="molecule type" value="Transcribed_RNA"/>
</dbReference>
<feature type="compositionally biased region" description="Basic and acidic residues" evidence="1">
    <location>
        <begin position="270"/>
        <end position="301"/>
    </location>
</feature>
<feature type="compositionally biased region" description="Basic and acidic residues" evidence="1">
    <location>
        <begin position="234"/>
        <end position="247"/>
    </location>
</feature>
<name>A0A7S4N9I5_9STRA</name>
<feature type="compositionally biased region" description="Low complexity" evidence="1">
    <location>
        <begin position="94"/>
        <end position="111"/>
    </location>
</feature>
<accession>A0A7S4N9I5</accession>
<feature type="region of interest" description="Disordered" evidence="1">
    <location>
        <begin position="1"/>
        <end position="202"/>
    </location>
</feature>
<sequence length="301" mass="31930">MTKSEENAQSSMDAGGAEPPVVDVSPPEDDAADDSTAGDTDAATGVCDDTFKTGGDEDEDEYLEESELEAAPLHLHTLRVPARLRGSTTPIGVRSRSSSRSRSNSRDVSPSPASKAGSDGGKGHRRTSSRESDKVPSLVPGTETSGGTVSSGSSIVDSEIDPDILLDRAGFEEMEPPLPHEVAMGPLASPGMNVQAGHSSGVLPSVNERMSEETLDDCHAFTELTNALHHSLRSLKDNEGGEDKDQLDPLPEADENDEELDDDNGGGLTEEERLKLIQKQKDIEAKKRAEEEAEKAKSVVS</sequence>
<gene>
    <name evidence="2" type="ORF">OAUR00152_LOCUS34079</name>
</gene>
<feature type="compositionally biased region" description="Low complexity" evidence="1">
    <location>
        <begin position="141"/>
        <end position="157"/>
    </location>
</feature>
<reference evidence="2" key="1">
    <citation type="submission" date="2021-01" db="EMBL/GenBank/DDBJ databases">
        <authorList>
            <person name="Corre E."/>
            <person name="Pelletier E."/>
            <person name="Niang G."/>
            <person name="Scheremetjew M."/>
            <person name="Finn R."/>
            <person name="Kale V."/>
            <person name="Holt S."/>
            <person name="Cochrane G."/>
            <person name="Meng A."/>
            <person name="Brown T."/>
            <person name="Cohen L."/>
        </authorList>
    </citation>
    <scope>NUCLEOTIDE SEQUENCE</scope>
    <source>
        <strain evidence="2">Isolate 1302-5</strain>
    </source>
</reference>
<feature type="compositionally biased region" description="Acidic residues" evidence="1">
    <location>
        <begin position="56"/>
        <end position="68"/>
    </location>
</feature>
<evidence type="ECO:0000313" key="2">
    <source>
        <dbReference type="EMBL" id="CAE2274626.1"/>
    </source>
</evidence>